<accession>A0AAV2APQ6</accession>
<evidence type="ECO:0000313" key="3">
    <source>
        <dbReference type="EMBL" id="CAL1285926.1"/>
    </source>
</evidence>
<organism evidence="3 4">
    <name type="scientific">Larinioides sclopetarius</name>
    <dbReference type="NCBI Taxonomy" id="280406"/>
    <lineage>
        <taxon>Eukaryota</taxon>
        <taxon>Metazoa</taxon>
        <taxon>Ecdysozoa</taxon>
        <taxon>Arthropoda</taxon>
        <taxon>Chelicerata</taxon>
        <taxon>Arachnida</taxon>
        <taxon>Araneae</taxon>
        <taxon>Araneomorphae</taxon>
        <taxon>Entelegynae</taxon>
        <taxon>Araneoidea</taxon>
        <taxon>Araneidae</taxon>
        <taxon>Larinioides</taxon>
    </lineage>
</organism>
<feature type="non-terminal residue" evidence="3">
    <location>
        <position position="210"/>
    </location>
</feature>
<dbReference type="Proteomes" id="UP001497382">
    <property type="component" value="Unassembled WGS sequence"/>
</dbReference>
<feature type="region of interest" description="Disordered" evidence="2">
    <location>
        <begin position="50"/>
        <end position="101"/>
    </location>
</feature>
<protein>
    <submittedName>
        <fullName evidence="3">Uncharacterized protein</fullName>
    </submittedName>
</protein>
<keyword evidence="4" id="KW-1185">Reference proteome</keyword>
<reference evidence="3 4" key="1">
    <citation type="submission" date="2024-04" db="EMBL/GenBank/DDBJ databases">
        <authorList>
            <person name="Rising A."/>
            <person name="Reimegard J."/>
            <person name="Sonavane S."/>
            <person name="Akerstrom W."/>
            <person name="Nylinder S."/>
            <person name="Hedman E."/>
            <person name="Kallberg Y."/>
        </authorList>
    </citation>
    <scope>NUCLEOTIDE SEQUENCE [LARGE SCALE GENOMIC DNA]</scope>
</reference>
<dbReference type="AlphaFoldDB" id="A0AAV2APQ6"/>
<name>A0AAV2APQ6_9ARAC</name>
<evidence type="ECO:0000313" key="4">
    <source>
        <dbReference type="Proteomes" id="UP001497382"/>
    </source>
</evidence>
<dbReference type="EMBL" id="CAXIEN010000196">
    <property type="protein sequence ID" value="CAL1285926.1"/>
    <property type="molecule type" value="Genomic_DNA"/>
</dbReference>
<keyword evidence="1" id="KW-0175">Coiled coil</keyword>
<feature type="coiled-coil region" evidence="1">
    <location>
        <begin position="156"/>
        <end position="183"/>
    </location>
</feature>
<gene>
    <name evidence="3" type="ORF">LARSCL_LOCUS13986</name>
</gene>
<evidence type="ECO:0000256" key="2">
    <source>
        <dbReference type="SAM" id="MobiDB-lite"/>
    </source>
</evidence>
<evidence type="ECO:0000256" key="1">
    <source>
        <dbReference type="SAM" id="Coils"/>
    </source>
</evidence>
<proteinExistence type="predicted"/>
<sequence>LSSQKLIGRCIQEQCEVSENWTTVKIKVYGYSNSFKKAKLKASIAIDTSHIGSDSSEEEIKSRKRRAPAKYNRYDTEEDTTTSSKRKKHHQIPRTPQITSSLLNMLPASNENRTSSHSLLNMIPVSSENRISSRNGSVHSPTATPLTETSLQNSLINRLLQSIERLQTDVMAINKKIDTVNRKVDAVLCQLNGRDFSSVSLEPHPLGIQL</sequence>
<feature type="non-terminal residue" evidence="3">
    <location>
        <position position="1"/>
    </location>
</feature>
<comment type="caution">
    <text evidence="3">The sequence shown here is derived from an EMBL/GenBank/DDBJ whole genome shotgun (WGS) entry which is preliminary data.</text>
</comment>